<dbReference type="InterPro" id="IPR019400">
    <property type="entry name" value="Peptidase_C65_otubain"/>
</dbReference>
<protein>
    <recommendedName>
        <fullName evidence="1">OTU domain-containing protein</fullName>
    </recommendedName>
</protein>
<feature type="non-terminal residue" evidence="2">
    <location>
        <position position="134"/>
    </location>
</feature>
<dbReference type="AlphaFoldDB" id="A0AA88UVY1"/>
<dbReference type="SUPFAM" id="SSF54001">
    <property type="entry name" value="Cysteine proteinases"/>
    <property type="match status" value="1"/>
</dbReference>
<dbReference type="EMBL" id="JAVXUP010000778">
    <property type="protein sequence ID" value="KAK3021124.1"/>
    <property type="molecule type" value="Genomic_DNA"/>
</dbReference>
<evidence type="ECO:0000259" key="1">
    <source>
        <dbReference type="PROSITE" id="PS50802"/>
    </source>
</evidence>
<dbReference type="PROSITE" id="PS50802">
    <property type="entry name" value="OTU"/>
    <property type="match status" value="1"/>
</dbReference>
<evidence type="ECO:0000313" key="2">
    <source>
        <dbReference type="EMBL" id="KAK2996598.1"/>
    </source>
</evidence>
<reference evidence="2" key="1">
    <citation type="submission" date="2022-12" db="EMBL/GenBank/DDBJ databases">
        <title>Draft genome assemblies for two species of Escallonia (Escalloniales).</title>
        <authorList>
            <person name="Chanderbali A."/>
            <person name="Dervinis C."/>
            <person name="Anghel I."/>
            <person name="Soltis D."/>
            <person name="Soltis P."/>
            <person name="Zapata F."/>
        </authorList>
    </citation>
    <scope>NUCLEOTIDE SEQUENCE</scope>
    <source>
        <strain evidence="2">UCBG64.0493</strain>
        <tissue evidence="2">Leaf</tissue>
    </source>
</reference>
<dbReference type="Proteomes" id="UP001188597">
    <property type="component" value="Unassembled WGS sequence"/>
</dbReference>
<keyword evidence="4" id="KW-1185">Reference proteome</keyword>
<dbReference type="Pfam" id="PF10275">
    <property type="entry name" value="Peptidase_C65"/>
    <property type="match status" value="1"/>
</dbReference>
<accession>A0AA88UVY1</accession>
<evidence type="ECO:0000313" key="4">
    <source>
        <dbReference type="Proteomes" id="UP001188597"/>
    </source>
</evidence>
<organism evidence="2 4">
    <name type="scientific">Escallonia herrerae</name>
    <dbReference type="NCBI Taxonomy" id="1293975"/>
    <lineage>
        <taxon>Eukaryota</taxon>
        <taxon>Viridiplantae</taxon>
        <taxon>Streptophyta</taxon>
        <taxon>Embryophyta</taxon>
        <taxon>Tracheophyta</taxon>
        <taxon>Spermatophyta</taxon>
        <taxon>Magnoliopsida</taxon>
        <taxon>eudicotyledons</taxon>
        <taxon>Gunneridae</taxon>
        <taxon>Pentapetalae</taxon>
        <taxon>asterids</taxon>
        <taxon>campanulids</taxon>
        <taxon>Escalloniales</taxon>
        <taxon>Escalloniaceae</taxon>
        <taxon>Escallonia</taxon>
    </lineage>
</organism>
<sequence length="134" mass="15320">MDVQEPNLTRNPQRNAQDLTSVFSLASMNQAALYIENSLTKCGSLMYTKEMQNQEELPLDAEMESMTSVKVSEADNWANIKDDDIMQQQSAIWAKEAEKLPFVGDKVLNEKYAGIRRTRGDGNCFFRSFMFSYL</sequence>
<dbReference type="InterPro" id="IPR038765">
    <property type="entry name" value="Papain-like_cys_pep_sf"/>
</dbReference>
<comment type="caution">
    <text evidence="2">The sequence shown here is derived from an EMBL/GenBank/DDBJ whole genome shotgun (WGS) entry which is preliminary data.</text>
</comment>
<name>A0AA88UVY1_9ASTE</name>
<evidence type="ECO:0000313" key="3">
    <source>
        <dbReference type="EMBL" id="KAK3021124.1"/>
    </source>
</evidence>
<proteinExistence type="predicted"/>
<dbReference type="EMBL" id="JAVXUP010004890">
    <property type="protein sequence ID" value="KAK2996598.1"/>
    <property type="molecule type" value="Genomic_DNA"/>
</dbReference>
<dbReference type="InterPro" id="IPR003323">
    <property type="entry name" value="OTU_dom"/>
</dbReference>
<feature type="domain" description="OTU" evidence="1">
    <location>
        <begin position="113"/>
        <end position="134"/>
    </location>
</feature>
<gene>
    <name evidence="2" type="ORF">RJ639_025254</name>
    <name evidence="3" type="ORF">RJ639_045508</name>
</gene>